<dbReference type="PANTHER" id="PTHR33826:SF2">
    <property type="entry name" value="HYDROXYPROLINE-RICH GLYCOPROTEIN FAMILY PROTEIN"/>
    <property type="match status" value="1"/>
</dbReference>
<dbReference type="PANTHER" id="PTHR33826">
    <property type="entry name" value="F20B24.21"/>
    <property type="match status" value="1"/>
</dbReference>
<comment type="caution">
    <text evidence="3">The sequence shown here is derived from an EMBL/GenBank/DDBJ whole genome shotgun (WGS) entry which is preliminary data.</text>
</comment>
<dbReference type="EMBL" id="JADCNL010000090">
    <property type="protein sequence ID" value="KAG0450693.1"/>
    <property type="molecule type" value="Genomic_DNA"/>
</dbReference>
<accession>A0A835PFV0</accession>
<reference evidence="3 4" key="1">
    <citation type="journal article" date="2020" name="Nat. Food">
        <title>A phased Vanilla planifolia genome enables genetic improvement of flavour and production.</title>
        <authorList>
            <person name="Hasing T."/>
            <person name="Tang H."/>
            <person name="Brym M."/>
            <person name="Khazi F."/>
            <person name="Huang T."/>
            <person name="Chambers A.H."/>
        </authorList>
    </citation>
    <scope>NUCLEOTIDE SEQUENCE [LARGE SCALE GENOMIC DNA]</scope>
    <source>
        <tissue evidence="3">Leaf</tissue>
    </source>
</reference>
<dbReference type="OrthoDB" id="25649at2759"/>
<feature type="compositionally biased region" description="Low complexity" evidence="1">
    <location>
        <begin position="100"/>
        <end position="111"/>
    </location>
</feature>
<evidence type="ECO:0000256" key="1">
    <source>
        <dbReference type="SAM" id="MobiDB-lite"/>
    </source>
</evidence>
<evidence type="ECO:0000313" key="3">
    <source>
        <dbReference type="EMBL" id="KAG0450693.1"/>
    </source>
</evidence>
<keyword evidence="2" id="KW-0732">Signal</keyword>
<dbReference type="Proteomes" id="UP000636800">
    <property type="component" value="Unassembled WGS sequence"/>
</dbReference>
<keyword evidence="4" id="KW-1185">Reference proteome</keyword>
<feature type="region of interest" description="Disordered" evidence="1">
    <location>
        <begin position="97"/>
        <end position="133"/>
    </location>
</feature>
<name>A0A835PFV0_VANPL</name>
<evidence type="ECO:0000313" key="4">
    <source>
        <dbReference type="Proteomes" id="UP000636800"/>
    </source>
</evidence>
<feature type="chain" id="PRO_5032670847" evidence="2">
    <location>
        <begin position="22"/>
        <end position="133"/>
    </location>
</feature>
<protein>
    <submittedName>
        <fullName evidence="3">Uncharacterized protein</fullName>
    </submittedName>
</protein>
<feature type="signal peptide" evidence="2">
    <location>
        <begin position="1"/>
        <end position="21"/>
    </location>
</feature>
<dbReference type="AlphaFoldDB" id="A0A835PFV0"/>
<organism evidence="3 4">
    <name type="scientific">Vanilla planifolia</name>
    <name type="common">Vanilla</name>
    <dbReference type="NCBI Taxonomy" id="51239"/>
    <lineage>
        <taxon>Eukaryota</taxon>
        <taxon>Viridiplantae</taxon>
        <taxon>Streptophyta</taxon>
        <taxon>Embryophyta</taxon>
        <taxon>Tracheophyta</taxon>
        <taxon>Spermatophyta</taxon>
        <taxon>Magnoliopsida</taxon>
        <taxon>Liliopsida</taxon>
        <taxon>Asparagales</taxon>
        <taxon>Orchidaceae</taxon>
        <taxon>Vanilloideae</taxon>
        <taxon>Vanilleae</taxon>
        <taxon>Vanilla</taxon>
    </lineage>
</organism>
<proteinExistence type="predicted"/>
<evidence type="ECO:0000256" key="2">
    <source>
        <dbReference type="SAM" id="SignalP"/>
    </source>
</evidence>
<sequence>MLLNALFIMQILIVRLTNINGSTVNPPTVVETSIVLTVGNNQPSVPRLKELAKNVKILPQEILVLNHTIFGRVKQIHLSSFLQHSLSSGTGISFSPSLAPQQFRPSSPPSFHHQHHGHHLEEHCTSQRLVHSN</sequence>
<gene>
    <name evidence="3" type="ORF">HPP92_026791</name>
</gene>